<dbReference type="GO" id="GO:0008270">
    <property type="term" value="F:zinc ion binding"/>
    <property type="evidence" value="ECO:0007669"/>
    <property type="project" value="UniProtKB-KW"/>
</dbReference>
<dbReference type="Pfam" id="PF00168">
    <property type="entry name" value="C2"/>
    <property type="match status" value="2"/>
</dbReference>
<dbReference type="Pfam" id="PF00169">
    <property type="entry name" value="PH"/>
    <property type="match status" value="1"/>
</dbReference>
<dbReference type="InterPro" id="IPR001936">
    <property type="entry name" value="RasGAP_dom"/>
</dbReference>
<evidence type="ECO:0000256" key="3">
    <source>
        <dbReference type="ARBA" id="ARBA00022737"/>
    </source>
</evidence>
<name>A0A3Q1FMH9_9TELE</name>
<dbReference type="Gene3D" id="2.60.40.150">
    <property type="entry name" value="C2 domain"/>
    <property type="match status" value="2"/>
</dbReference>
<keyword evidence="3" id="KW-0677">Repeat</keyword>
<proteinExistence type="predicted"/>
<keyword evidence="11" id="KW-1185">Reference proteome</keyword>
<dbReference type="Pfam" id="PF00779">
    <property type="entry name" value="BTK"/>
    <property type="match status" value="1"/>
</dbReference>
<dbReference type="GO" id="GO:0035556">
    <property type="term" value="P:intracellular signal transduction"/>
    <property type="evidence" value="ECO:0007669"/>
    <property type="project" value="InterPro"/>
</dbReference>
<dbReference type="Proteomes" id="UP000257200">
    <property type="component" value="Unplaced"/>
</dbReference>
<evidence type="ECO:0000259" key="9">
    <source>
        <dbReference type="PROSITE" id="PS50018"/>
    </source>
</evidence>
<dbReference type="Pfam" id="PF00616">
    <property type="entry name" value="RasGAP"/>
    <property type="match status" value="1"/>
</dbReference>
<dbReference type="CDD" id="cd08401">
    <property type="entry name" value="C2A_RasA2_RasA3"/>
    <property type="match status" value="1"/>
</dbReference>
<dbReference type="SMART" id="SM00107">
    <property type="entry name" value="BTK"/>
    <property type="match status" value="1"/>
</dbReference>
<dbReference type="SMART" id="SM00233">
    <property type="entry name" value="PH"/>
    <property type="match status" value="1"/>
</dbReference>
<dbReference type="GeneTree" id="ENSGT00940000158201"/>
<dbReference type="PROSITE" id="PS50003">
    <property type="entry name" value="PH_DOMAIN"/>
    <property type="match status" value="1"/>
</dbReference>
<dbReference type="InterPro" id="IPR001562">
    <property type="entry name" value="Znf_Btk_motif"/>
</dbReference>
<dbReference type="PROSITE" id="PS00509">
    <property type="entry name" value="RAS_GTPASE_ACTIV_1"/>
    <property type="match status" value="1"/>
</dbReference>
<feature type="domain" description="C2" evidence="8">
    <location>
        <begin position="20"/>
        <end position="140"/>
    </location>
</feature>
<dbReference type="Ensembl" id="ENSAPOT00000026972.1">
    <property type="protein sequence ID" value="ENSAPOP00000017659.1"/>
    <property type="gene ID" value="ENSAPOG00000020970.1"/>
</dbReference>
<dbReference type="Gene3D" id="2.30.29.30">
    <property type="entry name" value="Pleckstrin-homology domain (PH domain)/Phosphotyrosine-binding domain (PTB)"/>
    <property type="match status" value="1"/>
</dbReference>
<feature type="domain" description="PH" evidence="7">
    <location>
        <begin position="539"/>
        <end position="640"/>
    </location>
</feature>
<dbReference type="InterPro" id="IPR008936">
    <property type="entry name" value="Rho_GTPase_activation_prot"/>
</dbReference>
<dbReference type="SUPFAM" id="SSF48350">
    <property type="entry name" value="GTPase activation domain, GAP"/>
    <property type="match status" value="1"/>
</dbReference>
<dbReference type="SMART" id="SM00323">
    <property type="entry name" value="RasGAP"/>
    <property type="match status" value="1"/>
</dbReference>
<keyword evidence="4 6" id="KW-0863">Zinc-finger</keyword>
<organism evidence="10 11">
    <name type="scientific">Acanthochromis polyacanthus</name>
    <name type="common">spiny chromis</name>
    <dbReference type="NCBI Taxonomy" id="80966"/>
    <lineage>
        <taxon>Eukaryota</taxon>
        <taxon>Metazoa</taxon>
        <taxon>Chordata</taxon>
        <taxon>Craniata</taxon>
        <taxon>Vertebrata</taxon>
        <taxon>Euteleostomi</taxon>
        <taxon>Actinopterygii</taxon>
        <taxon>Neopterygii</taxon>
        <taxon>Teleostei</taxon>
        <taxon>Neoteleostei</taxon>
        <taxon>Acanthomorphata</taxon>
        <taxon>Ovalentaria</taxon>
        <taxon>Pomacentridae</taxon>
        <taxon>Acanthochromis</taxon>
    </lineage>
</organism>
<dbReference type="PROSITE" id="PS51113">
    <property type="entry name" value="ZF_BTK"/>
    <property type="match status" value="1"/>
</dbReference>
<evidence type="ECO:0000313" key="10">
    <source>
        <dbReference type="Ensembl" id="ENSAPOP00000017659.1"/>
    </source>
</evidence>
<dbReference type="SUPFAM" id="SSF49562">
    <property type="entry name" value="C2 domain (Calcium/lipid-binding domain, CaLB)"/>
    <property type="match status" value="2"/>
</dbReference>
<protein>
    <submittedName>
        <fullName evidence="10">RAS p21 protein activator 2</fullName>
    </submittedName>
</protein>
<evidence type="ECO:0000256" key="1">
    <source>
        <dbReference type="ARBA" id="ARBA00022468"/>
    </source>
</evidence>
<dbReference type="AlphaFoldDB" id="A0A3Q1FMH9"/>
<dbReference type="Gene3D" id="1.10.506.10">
    <property type="entry name" value="GTPase Activation - p120gap, domain 1"/>
    <property type="match status" value="1"/>
</dbReference>
<reference evidence="10" key="1">
    <citation type="submission" date="2025-08" db="UniProtKB">
        <authorList>
            <consortium name="Ensembl"/>
        </authorList>
    </citation>
    <scope>IDENTIFICATION</scope>
</reference>
<dbReference type="PANTHER" id="PTHR10194">
    <property type="entry name" value="RAS GTPASE-ACTIVATING PROTEINS"/>
    <property type="match status" value="1"/>
</dbReference>
<dbReference type="SUPFAM" id="SSF50729">
    <property type="entry name" value="PH domain-like"/>
    <property type="match status" value="1"/>
</dbReference>
<keyword evidence="1" id="KW-0343">GTPase activation</keyword>
<keyword evidence="5" id="KW-0862">Zinc</keyword>
<dbReference type="PANTHER" id="PTHR10194:SF21">
    <property type="entry name" value="RAS GTPASE-ACTIVATING PROTEIN 2"/>
    <property type="match status" value="1"/>
</dbReference>
<feature type="domain" description="C2" evidence="8">
    <location>
        <begin position="151"/>
        <end position="291"/>
    </location>
</feature>
<dbReference type="CDD" id="cd04010">
    <property type="entry name" value="C2B_RasA3"/>
    <property type="match status" value="1"/>
</dbReference>
<evidence type="ECO:0000259" key="8">
    <source>
        <dbReference type="PROSITE" id="PS50004"/>
    </source>
</evidence>
<dbReference type="GO" id="GO:0005096">
    <property type="term" value="F:GTPase activator activity"/>
    <property type="evidence" value="ECO:0007669"/>
    <property type="project" value="UniProtKB-KW"/>
</dbReference>
<feature type="domain" description="Ras-GAP" evidence="9">
    <location>
        <begin position="364"/>
        <end position="507"/>
    </location>
</feature>
<dbReference type="InterPro" id="IPR035892">
    <property type="entry name" value="C2_domain_sf"/>
</dbReference>
<evidence type="ECO:0000313" key="11">
    <source>
        <dbReference type="Proteomes" id="UP000257200"/>
    </source>
</evidence>
<dbReference type="PROSITE" id="PS50004">
    <property type="entry name" value="C2"/>
    <property type="match status" value="2"/>
</dbReference>
<accession>A0A3Q1FMH9</accession>
<dbReference type="SMART" id="SM00239">
    <property type="entry name" value="C2"/>
    <property type="match status" value="2"/>
</dbReference>
<dbReference type="InterPro" id="IPR011993">
    <property type="entry name" value="PH-like_dom_sf"/>
</dbReference>
<dbReference type="InterPro" id="IPR001849">
    <property type="entry name" value="PH_domain"/>
</dbReference>
<sequence length="781" mass="88734">MPAFINGYDKPALNAPEQRQQAALTMAEEDDARIRILQSLRGKICEAKNLGPVSGPNRQRDLCTFCTISLDQEEVFRTKVFDKSVSPFYGEDFYFEIPRPFQCLSFYVYAKSVFQRDLPVGKVSIRKDDLCKYSGKEHWFSLHPVDPNSEVQGKVHLEMRLNEVITENGSLGQHLVVRIIECKELPLISGQNCDPYATVSLVGPARSDQKKTKVKKKTSNPQFEETFFFEVTRSSSYSKKSHFQVEDEDIEKLEIKVDLWNNENLAQDVFLGETRVPVKILRNDHIHKAWYLLQPKGNGSKSKSDDLGSLRLKLTYIEDTVLPSACYTPLCSLLLKSPDAKPISASAAHILGDICRERYEAVLPMVRLLLHHNRFVPFVSAVAALELDNTHSFFLRLSHYDTSKSNMKQEENLQVYVQKVFSSITQSSSSCPPLMCDVFRSLRHLACKRFPGDPHVQYSAVSSFVFLRFFAVAVLSPHSFQLRSHHPDPEISRTLTLISKTIQTLGSWGSLSKKLVGLTFLDEISSNVSKESSGLEDAVVLKEGEVQKRAQGRKRLGKRNFKKRWLRVTNRELSYHKHKGKEALCTISVKNIQAVEKLDESAFNRKNMFQVVHSEKPLYVQAGNCVEASEWLEVLGQVTRCNEGRLATFHPSNYTSGAWQCCKSQSNSAPGCKPCTTTMLANLQLDIDCDRETERIFSFLSSNDTKLQNMEDACASMAVYQGPQREQEEYSKFTIQEPKETFQTLKQLRNIMEELQRQHNIRNDTTAQYGSLDNPIVGKTS</sequence>
<evidence type="ECO:0000256" key="6">
    <source>
        <dbReference type="PROSITE-ProRule" id="PRU00432"/>
    </source>
</evidence>
<dbReference type="InterPro" id="IPR023152">
    <property type="entry name" value="RasGAP_CS"/>
</dbReference>
<evidence type="ECO:0000256" key="5">
    <source>
        <dbReference type="ARBA" id="ARBA00022833"/>
    </source>
</evidence>
<dbReference type="PROSITE" id="PS50018">
    <property type="entry name" value="RAS_GTPASE_ACTIV_2"/>
    <property type="match status" value="1"/>
</dbReference>
<dbReference type="InterPro" id="IPR000008">
    <property type="entry name" value="C2_dom"/>
</dbReference>
<reference evidence="10" key="2">
    <citation type="submission" date="2025-09" db="UniProtKB">
        <authorList>
            <consortium name="Ensembl"/>
        </authorList>
    </citation>
    <scope>IDENTIFICATION</scope>
</reference>
<evidence type="ECO:0000256" key="2">
    <source>
        <dbReference type="ARBA" id="ARBA00022723"/>
    </source>
</evidence>
<evidence type="ECO:0000259" key="7">
    <source>
        <dbReference type="PROSITE" id="PS50003"/>
    </source>
</evidence>
<keyword evidence="2" id="KW-0479">Metal-binding</keyword>
<dbReference type="InterPro" id="IPR039360">
    <property type="entry name" value="Ras_GTPase"/>
</dbReference>
<evidence type="ECO:0000256" key="4">
    <source>
        <dbReference type="ARBA" id="ARBA00022771"/>
    </source>
</evidence>